<protein>
    <submittedName>
        <fullName evidence="1">Uncharacterized protein</fullName>
    </submittedName>
</protein>
<gene>
    <name evidence="1" type="ORF">ATANTOWER_002950</name>
</gene>
<dbReference type="EMBL" id="JAHUTI010030811">
    <property type="protein sequence ID" value="MED6242316.1"/>
    <property type="molecule type" value="Genomic_DNA"/>
</dbReference>
<organism evidence="1 2">
    <name type="scientific">Ataeniobius toweri</name>
    <dbReference type="NCBI Taxonomy" id="208326"/>
    <lineage>
        <taxon>Eukaryota</taxon>
        <taxon>Metazoa</taxon>
        <taxon>Chordata</taxon>
        <taxon>Craniata</taxon>
        <taxon>Vertebrata</taxon>
        <taxon>Euteleostomi</taxon>
        <taxon>Actinopterygii</taxon>
        <taxon>Neopterygii</taxon>
        <taxon>Teleostei</taxon>
        <taxon>Neoteleostei</taxon>
        <taxon>Acanthomorphata</taxon>
        <taxon>Ovalentaria</taxon>
        <taxon>Atherinomorphae</taxon>
        <taxon>Cyprinodontiformes</taxon>
        <taxon>Goodeidae</taxon>
        <taxon>Ataeniobius</taxon>
    </lineage>
</organism>
<evidence type="ECO:0000313" key="2">
    <source>
        <dbReference type="Proteomes" id="UP001345963"/>
    </source>
</evidence>
<accession>A0ABU7AVM2</accession>
<dbReference type="Proteomes" id="UP001345963">
    <property type="component" value="Unassembled WGS sequence"/>
</dbReference>
<comment type="caution">
    <text evidence="1">The sequence shown here is derived from an EMBL/GenBank/DDBJ whole genome shotgun (WGS) entry which is preliminary data.</text>
</comment>
<sequence>MRSTWDGFTSQLLKERSGLTELHDGIWWWISASPTPEMFPNYTETRNRRKEIKVLQKQLKSAKNKPTDEDCSEKEKPEILNNHNDIEIIHPTAGDCPPVSLFSLWELVQVETTVKQGLIEFF</sequence>
<name>A0ABU7AVM2_9TELE</name>
<reference evidence="1 2" key="1">
    <citation type="submission" date="2021-07" db="EMBL/GenBank/DDBJ databases">
        <authorList>
            <person name="Palmer J.M."/>
        </authorList>
    </citation>
    <scope>NUCLEOTIDE SEQUENCE [LARGE SCALE GENOMIC DNA]</scope>
    <source>
        <strain evidence="1 2">AT_MEX2019</strain>
        <tissue evidence="1">Muscle</tissue>
    </source>
</reference>
<keyword evidence="2" id="KW-1185">Reference proteome</keyword>
<evidence type="ECO:0000313" key="1">
    <source>
        <dbReference type="EMBL" id="MED6242316.1"/>
    </source>
</evidence>
<proteinExistence type="predicted"/>